<dbReference type="InterPro" id="IPR036052">
    <property type="entry name" value="TrpB-like_PALP_sf"/>
</dbReference>
<dbReference type="PIRSF" id="PIRSF006278">
    <property type="entry name" value="ACCD_DCysDesulf"/>
    <property type="match status" value="1"/>
</dbReference>
<keyword evidence="3 5" id="KW-0663">Pyridoxal phosphate</keyword>
<dbReference type="InterPro" id="IPR001926">
    <property type="entry name" value="TrpB-like_PALP"/>
</dbReference>
<protein>
    <submittedName>
        <fullName evidence="7">1-aminocyclopropane-1-carboxylate deaminase/D-cysteine desulfhydrase</fullName>
    </submittedName>
</protein>
<evidence type="ECO:0000256" key="2">
    <source>
        <dbReference type="ARBA" id="ARBA00008639"/>
    </source>
</evidence>
<dbReference type="InterPro" id="IPR027278">
    <property type="entry name" value="ACCD_DCysDesulf"/>
</dbReference>
<proteinExistence type="inferred from homology"/>
<dbReference type="PANTHER" id="PTHR43780">
    <property type="entry name" value="1-AMINOCYCLOPROPANE-1-CARBOXYLATE DEAMINASE-RELATED"/>
    <property type="match status" value="1"/>
</dbReference>
<dbReference type="Proteomes" id="UP000281985">
    <property type="component" value="Unassembled WGS sequence"/>
</dbReference>
<reference evidence="7 8" key="1">
    <citation type="submission" date="2018-10" db="EMBL/GenBank/DDBJ databases">
        <title>Dokdonia luteus sp. nov., isolated from sea water.</title>
        <authorList>
            <person name="Zhou L.Y."/>
            <person name="Du Z.J."/>
        </authorList>
    </citation>
    <scope>NUCLEOTIDE SEQUENCE [LARGE SCALE GENOMIC DNA]</scope>
    <source>
        <strain evidence="7 8">SH27</strain>
    </source>
</reference>
<dbReference type="EMBL" id="REFV01000003">
    <property type="protein sequence ID" value="RMB62928.1"/>
    <property type="molecule type" value="Genomic_DNA"/>
</dbReference>
<dbReference type="PANTHER" id="PTHR43780:SF2">
    <property type="entry name" value="1-AMINOCYCLOPROPANE-1-CARBOXYLATE DEAMINASE-RELATED"/>
    <property type="match status" value="1"/>
</dbReference>
<evidence type="ECO:0000256" key="1">
    <source>
        <dbReference type="ARBA" id="ARBA00001933"/>
    </source>
</evidence>
<dbReference type="AlphaFoldDB" id="A0A3M0GF51"/>
<comment type="cofactor">
    <cofactor evidence="1">
        <name>pyridoxal 5'-phosphate</name>
        <dbReference type="ChEBI" id="CHEBI:597326"/>
    </cofactor>
</comment>
<dbReference type="GO" id="GO:0019148">
    <property type="term" value="F:D-cysteine desulfhydrase activity"/>
    <property type="evidence" value="ECO:0007669"/>
    <property type="project" value="TreeGrafter"/>
</dbReference>
<feature type="domain" description="Tryptophan synthase beta chain-like PALP" evidence="6">
    <location>
        <begin position="10"/>
        <end position="279"/>
    </location>
</feature>
<comment type="similarity">
    <text evidence="2">Belongs to the ACC deaminase/D-cysteine desulfhydrase family.</text>
</comment>
<evidence type="ECO:0000313" key="7">
    <source>
        <dbReference type="EMBL" id="RMB62928.1"/>
    </source>
</evidence>
<comment type="caution">
    <text evidence="7">The sequence shown here is derived from an EMBL/GenBank/DDBJ whole genome shotgun (WGS) entry which is preliminary data.</text>
</comment>
<evidence type="ECO:0000256" key="3">
    <source>
        <dbReference type="ARBA" id="ARBA00022898"/>
    </source>
</evidence>
<evidence type="ECO:0000256" key="4">
    <source>
        <dbReference type="PIRSR" id="PIRSR006278-1"/>
    </source>
</evidence>
<accession>A0A3M0GF51</accession>
<evidence type="ECO:0000313" key="8">
    <source>
        <dbReference type="Proteomes" id="UP000281985"/>
    </source>
</evidence>
<feature type="modified residue" description="N6-(pyridoxal phosphate)lysine" evidence="5">
    <location>
        <position position="32"/>
    </location>
</feature>
<organism evidence="7 8">
    <name type="scientific">Dokdonia sinensis</name>
    <dbReference type="NCBI Taxonomy" id="2479847"/>
    <lineage>
        <taxon>Bacteria</taxon>
        <taxon>Pseudomonadati</taxon>
        <taxon>Bacteroidota</taxon>
        <taxon>Flavobacteriia</taxon>
        <taxon>Flavobacteriales</taxon>
        <taxon>Flavobacteriaceae</taxon>
        <taxon>Dokdonia</taxon>
    </lineage>
</organism>
<dbReference type="Pfam" id="PF00291">
    <property type="entry name" value="PALP"/>
    <property type="match status" value="1"/>
</dbReference>
<dbReference type="SUPFAM" id="SSF53686">
    <property type="entry name" value="Tryptophan synthase beta subunit-like PLP-dependent enzymes"/>
    <property type="match status" value="1"/>
</dbReference>
<feature type="active site" description="Nucleophile" evidence="4">
    <location>
        <position position="59"/>
    </location>
</feature>
<keyword evidence="8" id="KW-1185">Reference proteome</keyword>
<evidence type="ECO:0000259" key="6">
    <source>
        <dbReference type="Pfam" id="PF00291"/>
    </source>
</evidence>
<sequence length="301" mass="33760">MHNQILHYTNENNIEIWLKREDEIHPYVSGNKFRKLKYNIAFAKEKQHTSILTFGGAYSNHIAAVAAAGQLEGFNTTGIIRGEELGNDINKTLAQNPTLAFARHCGMRLHFVSRESYRDKNEVYFRESVISKFDNPYIIPEGGTNDLAVKGCEEILSTEDERFDYVCCAVGTGGTIAGIINTASDHQNVLGFPALKGEWIKGEIQQWSSNTDWKLIADYHFGGYAKINRKLVSFINDFKKEQGISLDPIYTGKMMYGIFDLISQGYFPQNSRILAIHTGGLQGIAGMNKLLNKKGLPLIEV</sequence>
<dbReference type="Gene3D" id="3.40.50.1100">
    <property type="match status" value="2"/>
</dbReference>
<evidence type="ECO:0000256" key="5">
    <source>
        <dbReference type="PIRSR" id="PIRSR006278-2"/>
    </source>
</evidence>
<dbReference type="OrthoDB" id="9801249at2"/>
<dbReference type="RefSeq" id="WP_121916562.1">
    <property type="nucleotide sequence ID" value="NZ_REFV01000003.1"/>
</dbReference>
<name>A0A3M0GF51_9FLAO</name>
<gene>
    <name evidence="7" type="ORF">EAX61_04970</name>
</gene>